<dbReference type="EMBL" id="JANPWB010000007">
    <property type="protein sequence ID" value="KAJ1174692.1"/>
    <property type="molecule type" value="Genomic_DNA"/>
</dbReference>
<feature type="non-terminal residue" evidence="5">
    <location>
        <position position="70"/>
    </location>
</feature>
<evidence type="ECO:0000256" key="1">
    <source>
        <dbReference type="ARBA" id="ARBA00008601"/>
    </source>
</evidence>
<comment type="similarity">
    <text evidence="1">Belongs to the protein-tyrosine phosphatase family. Non-receptor class dual specificity subfamily.</text>
</comment>
<keyword evidence="6" id="KW-1185">Reference proteome</keyword>
<dbReference type="GO" id="GO:0008138">
    <property type="term" value="F:protein tyrosine/serine/threonine phosphatase activity"/>
    <property type="evidence" value="ECO:0007669"/>
    <property type="project" value="TreeGrafter"/>
</dbReference>
<accession>A0AAV7TFT7</accession>
<dbReference type="GO" id="GO:0004725">
    <property type="term" value="F:protein tyrosine phosphatase activity"/>
    <property type="evidence" value="ECO:0007669"/>
    <property type="project" value="UniProtKB-EC"/>
</dbReference>
<dbReference type="PANTHER" id="PTHR45848:SF4">
    <property type="entry name" value="DUAL SPECIFICITY PROTEIN PHOSPHATASE 12"/>
    <property type="match status" value="1"/>
</dbReference>
<evidence type="ECO:0000256" key="4">
    <source>
        <dbReference type="ARBA" id="ARBA00022912"/>
    </source>
</evidence>
<dbReference type="Proteomes" id="UP001066276">
    <property type="component" value="Chromosome 4_1"/>
</dbReference>
<keyword evidence="4" id="KW-0904">Protein phosphatase</keyword>
<proteinExistence type="inferred from homology"/>
<comment type="caution">
    <text evidence="5">The sequence shown here is derived from an EMBL/GenBank/DDBJ whole genome shotgun (WGS) entry which is preliminary data.</text>
</comment>
<evidence type="ECO:0000256" key="3">
    <source>
        <dbReference type="ARBA" id="ARBA00022801"/>
    </source>
</evidence>
<sequence length="70" mass="8254">MIEEFVCQLKLYEAMGCEVSTTSAMYRQYRLQKVAMKYPELEDLQKVFADDPTSIPQGKHNEPIYRCRKC</sequence>
<keyword evidence="3" id="KW-0378">Hydrolase</keyword>
<dbReference type="AlphaFoldDB" id="A0AAV7TFT7"/>
<name>A0AAV7TFT7_PLEWA</name>
<feature type="non-terminal residue" evidence="5">
    <location>
        <position position="1"/>
    </location>
</feature>
<organism evidence="5 6">
    <name type="scientific">Pleurodeles waltl</name>
    <name type="common">Iberian ribbed newt</name>
    <dbReference type="NCBI Taxonomy" id="8319"/>
    <lineage>
        <taxon>Eukaryota</taxon>
        <taxon>Metazoa</taxon>
        <taxon>Chordata</taxon>
        <taxon>Craniata</taxon>
        <taxon>Vertebrata</taxon>
        <taxon>Euteleostomi</taxon>
        <taxon>Amphibia</taxon>
        <taxon>Batrachia</taxon>
        <taxon>Caudata</taxon>
        <taxon>Salamandroidea</taxon>
        <taxon>Salamandridae</taxon>
        <taxon>Pleurodelinae</taxon>
        <taxon>Pleurodeles</taxon>
    </lineage>
</organism>
<evidence type="ECO:0000313" key="5">
    <source>
        <dbReference type="EMBL" id="KAJ1174692.1"/>
    </source>
</evidence>
<dbReference type="EC" id="3.1.3.48" evidence="2"/>
<dbReference type="PANTHER" id="PTHR45848">
    <property type="entry name" value="DUAL SPECIFICITY PROTEIN PHOSPHATASE 12 FAMILY MEMBER"/>
    <property type="match status" value="1"/>
</dbReference>
<gene>
    <name evidence="5" type="ORF">NDU88_006512</name>
</gene>
<evidence type="ECO:0000256" key="2">
    <source>
        <dbReference type="ARBA" id="ARBA00013064"/>
    </source>
</evidence>
<evidence type="ECO:0000313" key="6">
    <source>
        <dbReference type="Proteomes" id="UP001066276"/>
    </source>
</evidence>
<reference evidence="5" key="1">
    <citation type="journal article" date="2022" name="bioRxiv">
        <title>Sequencing and chromosome-scale assembly of the giantPleurodeles waltlgenome.</title>
        <authorList>
            <person name="Brown T."/>
            <person name="Elewa A."/>
            <person name="Iarovenko S."/>
            <person name="Subramanian E."/>
            <person name="Araus A.J."/>
            <person name="Petzold A."/>
            <person name="Susuki M."/>
            <person name="Suzuki K.-i.T."/>
            <person name="Hayashi T."/>
            <person name="Toyoda A."/>
            <person name="Oliveira C."/>
            <person name="Osipova E."/>
            <person name="Leigh N.D."/>
            <person name="Simon A."/>
            <person name="Yun M.H."/>
        </authorList>
    </citation>
    <scope>NUCLEOTIDE SEQUENCE</scope>
    <source>
        <strain evidence="5">20211129_DDA</strain>
        <tissue evidence="5">Liver</tissue>
    </source>
</reference>
<dbReference type="GO" id="GO:0005634">
    <property type="term" value="C:nucleus"/>
    <property type="evidence" value="ECO:0007669"/>
    <property type="project" value="TreeGrafter"/>
</dbReference>
<protein>
    <recommendedName>
        <fullName evidence="2">protein-tyrosine-phosphatase</fullName>
        <ecNumber evidence="2">3.1.3.48</ecNumber>
    </recommendedName>
</protein>